<evidence type="ECO:0000256" key="6">
    <source>
        <dbReference type="SAM" id="Phobius"/>
    </source>
</evidence>
<organism evidence="7 8">
    <name type="scientific">Streptomyces beihaiensis</name>
    <dbReference type="NCBI Taxonomy" id="2984495"/>
    <lineage>
        <taxon>Bacteria</taxon>
        <taxon>Bacillati</taxon>
        <taxon>Actinomycetota</taxon>
        <taxon>Actinomycetes</taxon>
        <taxon>Kitasatosporales</taxon>
        <taxon>Streptomycetaceae</taxon>
        <taxon>Streptomyces</taxon>
    </lineage>
</organism>
<feature type="transmembrane region" description="Helical" evidence="6">
    <location>
        <begin position="74"/>
        <end position="95"/>
    </location>
</feature>
<accession>A0ABT3TRT9</accession>
<comment type="caution">
    <text evidence="7">The sequence shown here is derived from an EMBL/GenBank/DDBJ whole genome shotgun (WGS) entry which is preliminary data.</text>
</comment>
<keyword evidence="3 6" id="KW-0812">Transmembrane</keyword>
<dbReference type="EMBL" id="JAPHNL010000066">
    <property type="protein sequence ID" value="MCX3059764.1"/>
    <property type="molecule type" value="Genomic_DNA"/>
</dbReference>
<feature type="transmembrane region" description="Helical" evidence="6">
    <location>
        <begin position="116"/>
        <end position="135"/>
    </location>
</feature>
<keyword evidence="8" id="KW-1185">Reference proteome</keyword>
<evidence type="ECO:0000256" key="4">
    <source>
        <dbReference type="ARBA" id="ARBA00022989"/>
    </source>
</evidence>
<protein>
    <submittedName>
        <fullName evidence="7">Lysoplasmalogenase</fullName>
    </submittedName>
</protein>
<dbReference type="PANTHER" id="PTHR31885:SF6">
    <property type="entry name" value="GH04784P"/>
    <property type="match status" value="1"/>
</dbReference>
<dbReference type="Pfam" id="PF07947">
    <property type="entry name" value="YhhN"/>
    <property type="match status" value="1"/>
</dbReference>
<dbReference type="Proteomes" id="UP001163064">
    <property type="component" value="Unassembled WGS sequence"/>
</dbReference>
<evidence type="ECO:0000256" key="3">
    <source>
        <dbReference type="ARBA" id="ARBA00022692"/>
    </source>
</evidence>
<dbReference type="InterPro" id="IPR012506">
    <property type="entry name" value="TMEM86B-like"/>
</dbReference>
<dbReference type="RefSeq" id="WP_266597830.1">
    <property type="nucleotide sequence ID" value="NZ_JAPHNL010000066.1"/>
</dbReference>
<evidence type="ECO:0000256" key="5">
    <source>
        <dbReference type="ARBA" id="ARBA00023136"/>
    </source>
</evidence>
<evidence type="ECO:0000313" key="8">
    <source>
        <dbReference type="Proteomes" id="UP001163064"/>
    </source>
</evidence>
<feature type="transmembrane region" description="Helical" evidence="6">
    <location>
        <begin position="147"/>
        <end position="165"/>
    </location>
</feature>
<dbReference type="PANTHER" id="PTHR31885">
    <property type="entry name" value="GH04784P"/>
    <property type="match status" value="1"/>
</dbReference>
<proteinExistence type="inferred from homology"/>
<comment type="similarity">
    <text evidence="2">Belongs to the TMEM86 family.</text>
</comment>
<comment type="subcellular location">
    <subcellularLocation>
        <location evidence="1">Membrane</location>
        <topology evidence="1">Multi-pass membrane protein</topology>
    </subcellularLocation>
</comment>
<sequence length="234" mass="23820">MRLAPALRTGYLAVCAADLVALLAGQHLAHTVLKPLLMPVLVAYAVARGGPRLLSAALLCGWAGDVLLLSGQDAAFLAGMGCFAAGHVCYLVLFARHGRGTGITRHGAARAGGRRDRLLGGAYGLALVSTVAALWPGLPGGMRVPVAGYSLLLTAMAYGASRLGLAAGAGGALFLLSDSLIAMGVADWPAPPVPDFWIMLTYVAAQYLLATGVLARARVTPELPATSGSAPARP</sequence>
<keyword evidence="5 6" id="KW-0472">Membrane</keyword>
<name>A0ABT3TRT9_9ACTN</name>
<evidence type="ECO:0000256" key="1">
    <source>
        <dbReference type="ARBA" id="ARBA00004141"/>
    </source>
</evidence>
<evidence type="ECO:0000256" key="2">
    <source>
        <dbReference type="ARBA" id="ARBA00007375"/>
    </source>
</evidence>
<evidence type="ECO:0000313" key="7">
    <source>
        <dbReference type="EMBL" id="MCX3059764.1"/>
    </source>
</evidence>
<reference evidence="7" key="1">
    <citation type="submission" date="2022-10" db="EMBL/GenBank/DDBJ databases">
        <title>Streptomyces beihaiensis sp. nov., a chitin degrading actinobacterium, isolated from shrimp pond soil.</title>
        <authorList>
            <person name="Xie J."/>
            <person name="Shen N."/>
        </authorList>
    </citation>
    <scope>NUCLEOTIDE SEQUENCE</scope>
    <source>
        <strain evidence="7">GXMU-J5</strain>
    </source>
</reference>
<keyword evidence="4 6" id="KW-1133">Transmembrane helix</keyword>
<gene>
    <name evidence="7" type="ORF">OFY01_08290</name>
</gene>